<evidence type="ECO:0000256" key="6">
    <source>
        <dbReference type="SAM" id="SignalP"/>
    </source>
</evidence>
<evidence type="ECO:0000256" key="1">
    <source>
        <dbReference type="ARBA" id="ARBA00001420"/>
    </source>
</evidence>
<dbReference type="PROSITE" id="PS51257">
    <property type="entry name" value="PROKAR_LIPOPROTEIN"/>
    <property type="match status" value="1"/>
</dbReference>
<feature type="signal peptide" evidence="6">
    <location>
        <begin position="1"/>
        <end position="20"/>
    </location>
</feature>
<dbReference type="Proteomes" id="UP001076655">
    <property type="component" value="Unassembled WGS sequence"/>
</dbReference>
<dbReference type="GO" id="GO:0071555">
    <property type="term" value="P:cell wall organization"/>
    <property type="evidence" value="ECO:0007669"/>
    <property type="project" value="UniProtKB-KW"/>
</dbReference>
<dbReference type="CDD" id="cd16893">
    <property type="entry name" value="LT_MltC_MltE"/>
    <property type="match status" value="1"/>
</dbReference>
<dbReference type="EC" id="4.2.2.n1" evidence="3"/>
<name>A0A9Q4CSX1_MORMO</name>
<evidence type="ECO:0000313" key="9">
    <source>
        <dbReference type="Proteomes" id="UP001076655"/>
    </source>
</evidence>
<dbReference type="Gene3D" id="1.10.530.10">
    <property type="match status" value="1"/>
</dbReference>
<dbReference type="GO" id="GO:0016020">
    <property type="term" value="C:membrane"/>
    <property type="evidence" value="ECO:0007669"/>
    <property type="project" value="InterPro"/>
</dbReference>
<dbReference type="InterPro" id="IPR008258">
    <property type="entry name" value="Transglycosylase_SLT_dom_1"/>
</dbReference>
<dbReference type="EMBL" id="JAPNMI010000010">
    <property type="protein sequence ID" value="MCY0791391.1"/>
    <property type="molecule type" value="Genomic_DNA"/>
</dbReference>
<keyword evidence="6" id="KW-0732">Signal</keyword>
<dbReference type="PROSITE" id="PS00922">
    <property type="entry name" value="TRANSGLYCOSYLASE"/>
    <property type="match status" value="1"/>
</dbReference>
<dbReference type="GO" id="GO:0008933">
    <property type="term" value="F:peptidoglycan lytic transglycosylase activity"/>
    <property type="evidence" value="ECO:0007669"/>
    <property type="project" value="InterPro"/>
</dbReference>
<keyword evidence="5" id="KW-0961">Cell wall biogenesis/degradation</keyword>
<comment type="catalytic activity">
    <reaction evidence="1">
        <text>Exolytic cleavage of the (1-&gt;4)-beta-glycosidic linkage between N-acetylmuramic acid (MurNAc) and N-acetylglucosamine (GlcNAc) residues in peptidoglycan, from either the reducing or the non-reducing ends of the peptidoglycan chains, with concomitant formation of a 1,6-anhydrobond in the MurNAc residue.</text>
        <dbReference type="EC" id="4.2.2.n1"/>
    </reaction>
</comment>
<feature type="chain" id="PRO_5040435367" description="peptidoglycan lytic exotransglycosylase" evidence="6">
    <location>
        <begin position="21"/>
        <end position="228"/>
    </location>
</feature>
<dbReference type="SUPFAM" id="SSF53955">
    <property type="entry name" value="Lysozyme-like"/>
    <property type="match status" value="1"/>
</dbReference>
<evidence type="ECO:0000256" key="3">
    <source>
        <dbReference type="ARBA" id="ARBA00012587"/>
    </source>
</evidence>
<feature type="domain" description="Transglycosylase SLT" evidence="7">
    <location>
        <begin position="63"/>
        <end position="189"/>
    </location>
</feature>
<proteinExistence type="inferred from homology"/>
<comment type="caution">
    <text evidence="8">The sequence shown here is derived from an EMBL/GenBank/DDBJ whole genome shotgun (WGS) entry which is preliminary data.</text>
</comment>
<reference evidence="8" key="1">
    <citation type="submission" date="2022-08" db="EMBL/GenBank/DDBJ databases">
        <authorList>
            <person name="Dale J.L."/>
        </authorList>
    </citation>
    <scope>NUCLEOTIDE SEQUENCE</scope>
    <source>
        <strain evidence="8">2022EL-00758</strain>
    </source>
</reference>
<evidence type="ECO:0000256" key="4">
    <source>
        <dbReference type="ARBA" id="ARBA00023239"/>
    </source>
</evidence>
<dbReference type="GO" id="GO:0000270">
    <property type="term" value="P:peptidoglycan metabolic process"/>
    <property type="evidence" value="ECO:0007669"/>
    <property type="project" value="InterPro"/>
</dbReference>
<accession>A0A9Q4CSX1</accession>
<dbReference type="PANTHER" id="PTHR37423:SF4">
    <property type="entry name" value="ENDO-TYPE MEMBRANE-BOUND LYTIC MUREIN TRANSGLYCOSYLASE A"/>
    <property type="match status" value="1"/>
</dbReference>
<evidence type="ECO:0000313" key="8">
    <source>
        <dbReference type="EMBL" id="MCY0791391.1"/>
    </source>
</evidence>
<evidence type="ECO:0000256" key="2">
    <source>
        <dbReference type="ARBA" id="ARBA00007734"/>
    </source>
</evidence>
<keyword evidence="4" id="KW-0456">Lyase</keyword>
<gene>
    <name evidence="8" type="ORF">N0392_17065</name>
</gene>
<comment type="similarity">
    <text evidence="2">Belongs to the transglycosylase Slt family.</text>
</comment>
<protein>
    <recommendedName>
        <fullName evidence="3">peptidoglycan lytic exotransglycosylase</fullName>
        <ecNumber evidence="3">4.2.2.n1</ecNumber>
    </recommendedName>
</protein>
<evidence type="ECO:0000256" key="5">
    <source>
        <dbReference type="ARBA" id="ARBA00023316"/>
    </source>
</evidence>
<sequence>MKKTVSVIALALLLAGCSGSSEQNRTNYGSGGWITPPSSGITDSSVYPVKGSGVYPATPFDQFIRQASNRYEVDETLIRAIIEVESSYRPEVISKSNAVGLMQIKASTAGRDAYRVKGRNGEPSTRDLLDPQTNIDIGTTYIRIIRDQHLAGITDPQTLNYATIVSYVNGAGALLRTFDNNRALAIEKINALSADEFYEHVQSKHPASQAPRYLWKVKNAYRALAMAD</sequence>
<dbReference type="InterPro" id="IPR000189">
    <property type="entry name" value="Transglyc_AS"/>
</dbReference>
<dbReference type="InterPro" id="IPR023346">
    <property type="entry name" value="Lysozyme-like_dom_sf"/>
</dbReference>
<dbReference type="PANTHER" id="PTHR37423">
    <property type="entry name" value="SOLUBLE LYTIC MUREIN TRANSGLYCOSYLASE-RELATED"/>
    <property type="match status" value="1"/>
</dbReference>
<organism evidence="8 9">
    <name type="scientific">Morganella morganii</name>
    <name type="common">Proteus morganii</name>
    <dbReference type="NCBI Taxonomy" id="582"/>
    <lineage>
        <taxon>Bacteria</taxon>
        <taxon>Pseudomonadati</taxon>
        <taxon>Pseudomonadota</taxon>
        <taxon>Gammaproteobacteria</taxon>
        <taxon>Enterobacterales</taxon>
        <taxon>Morganellaceae</taxon>
        <taxon>Morganella</taxon>
    </lineage>
</organism>
<dbReference type="RefSeq" id="WP_052926823.1">
    <property type="nucleotide sequence ID" value="NZ_BRRE01000005.1"/>
</dbReference>
<dbReference type="Pfam" id="PF01464">
    <property type="entry name" value="SLT"/>
    <property type="match status" value="1"/>
</dbReference>
<evidence type="ECO:0000259" key="7">
    <source>
        <dbReference type="Pfam" id="PF01464"/>
    </source>
</evidence>
<dbReference type="OrthoDB" id="5620293at2"/>
<dbReference type="AlphaFoldDB" id="A0A9Q4CSX1"/>